<dbReference type="CDD" id="cd03801">
    <property type="entry name" value="GT4_PimA-like"/>
    <property type="match status" value="1"/>
</dbReference>
<dbReference type="SUPFAM" id="SSF53756">
    <property type="entry name" value="UDP-Glycosyltransferase/glycogen phosphorylase"/>
    <property type="match status" value="1"/>
</dbReference>
<comment type="caution">
    <text evidence="1">The sequence shown here is derived from an EMBL/GenBank/DDBJ whole genome shotgun (WGS) entry which is preliminary data.</text>
</comment>
<name>A0A4R6W8B1_9SPHI</name>
<dbReference type="PANTHER" id="PTHR12526">
    <property type="entry name" value="GLYCOSYLTRANSFERASE"/>
    <property type="match status" value="1"/>
</dbReference>
<dbReference type="RefSeq" id="WP_133586678.1">
    <property type="nucleotide sequence ID" value="NZ_SNYV01000019.1"/>
</dbReference>
<accession>A0A4R6W8B1</accession>
<dbReference type="Gene3D" id="3.40.50.2000">
    <property type="entry name" value="Glycogen Phosphorylase B"/>
    <property type="match status" value="2"/>
</dbReference>
<dbReference type="OrthoDB" id="9790710at2"/>
<protein>
    <submittedName>
        <fullName evidence="1">Glycosyltransferase involved in cell wall biosynthesis</fullName>
    </submittedName>
</protein>
<dbReference type="Proteomes" id="UP000295292">
    <property type="component" value="Unassembled WGS sequence"/>
</dbReference>
<dbReference type="AlphaFoldDB" id="A0A4R6W8B1"/>
<dbReference type="Pfam" id="PF13692">
    <property type="entry name" value="Glyco_trans_1_4"/>
    <property type="match status" value="1"/>
</dbReference>
<dbReference type="GO" id="GO:0016740">
    <property type="term" value="F:transferase activity"/>
    <property type="evidence" value="ECO:0007669"/>
    <property type="project" value="UniProtKB-KW"/>
</dbReference>
<keyword evidence="1" id="KW-0808">Transferase</keyword>
<sequence length="338" mass="40167">MMFSDRILVLGYFGYDTNQIDGQTVKTRNVYTLLNNHDLDVDYFDTQVFKRDKFQFFILLTKIFKAKKIVYLPAHNNLKFIFPLLYPLCFLMKKKIFYFVIGGWLCDFLKNKPFHKFFLKGIKGIFVETTLLKNELILKGFKNVEIIPNFKFYKQATQSVVDNHKLVFISRINRKKGLSVLFNMIDQFGEQNNIKIDFYGPIYENDKKYFYEEIEKRDRASYMGVLDPDSVIDTLSHYSFMVFPTEYYTEGMPGVIIDAYFANLPIVATNWLYANEFIEDGKTGLISKWGDEDDFIEKVIFLINNPFKLEQFKSEINKKKYLYTDKYAWEVINKFVIR</sequence>
<reference evidence="1 2" key="1">
    <citation type="submission" date="2019-03" db="EMBL/GenBank/DDBJ databases">
        <title>Genomic Encyclopedia of Archaeal and Bacterial Type Strains, Phase II (KMG-II): from individual species to whole genera.</title>
        <authorList>
            <person name="Goeker M."/>
        </authorList>
    </citation>
    <scope>NUCLEOTIDE SEQUENCE [LARGE SCALE GENOMIC DNA]</scope>
    <source>
        <strain evidence="1 2">DSM 28353</strain>
    </source>
</reference>
<gene>
    <name evidence="1" type="ORF">CLV99_4556</name>
</gene>
<proteinExistence type="predicted"/>
<dbReference type="EMBL" id="SNYV01000019">
    <property type="protein sequence ID" value="TDQ73502.1"/>
    <property type="molecule type" value="Genomic_DNA"/>
</dbReference>
<evidence type="ECO:0000313" key="2">
    <source>
        <dbReference type="Proteomes" id="UP000295292"/>
    </source>
</evidence>
<keyword evidence="2" id="KW-1185">Reference proteome</keyword>
<organism evidence="1 2">
    <name type="scientific">Sphingobacterium yanglingense</name>
    <dbReference type="NCBI Taxonomy" id="1437280"/>
    <lineage>
        <taxon>Bacteria</taxon>
        <taxon>Pseudomonadati</taxon>
        <taxon>Bacteroidota</taxon>
        <taxon>Sphingobacteriia</taxon>
        <taxon>Sphingobacteriales</taxon>
        <taxon>Sphingobacteriaceae</taxon>
        <taxon>Sphingobacterium</taxon>
    </lineage>
</organism>
<evidence type="ECO:0000313" key="1">
    <source>
        <dbReference type="EMBL" id="TDQ73502.1"/>
    </source>
</evidence>